<dbReference type="STRING" id="1235788.C802_03544"/>
<name>R9I024_9BACT</name>
<proteinExistence type="predicted"/>
<dbReference type="HOGENOM" id="CLU_3285002_0_0_10"/>
<keyword evidence="2" id="KW-1185">Reference proteome</keyword>
<gene>
    <name evidence="1" type="ORF">C802_03544</name>
</gene>
<dbReference type="Proteomes" id="UP000014200">
    <property type="component" value="Unassembled WGS sequence"/>
</dbReference>
<evidence type="ECO:0000313" key="2">
    <source>
        <dbReference type="Proteomes" id="UP000014200"/>
    </source>
</evidence>
<evidence type="ECO:0000313" key="1">
    <source>
        <dbReference type="EMBL" id="EOS09431.1"/>
    </source>
</evidence>
<reference evidence="1 2" key="1">
    <citation type="submission" date="2013-04" db="EMBL/GenBank/DDBJ databases">
        <title>The Genome Sequence of Bacteroides massiliensis dnLKV3.</title>
        <authorList>
            <consortium name="The Broad Institute Genomics Platform"/>
            <consortium name="The Broad Institute Genome Sequencing Center for Infectious Disease"/>
            <person name="Earl A."/>
            <person name="Xavier R."/>
            <person name="Kuhn K."/>
            <person name="Stappenbeck T."/>
            <person name="Walker B."/>
            <person name="Young S."/>
            <person name="Zeng Q."/>
            <person name="Gargeya S."/>
            <person name="Fitzgerald M."/>
            <person name="Haas B."/>
            <person name="Abouelleil A."/>
            <person name="Allen A.W."/>
            <person name="Alvarado L."/>
            <person name="Arachchi H.M."/>
            <person name="Berlin A.M."/>
            <person name="Chapman S.B."/>
            <person name="Gainer-Dewar J."/>
            <person name="Goldberg J."/>
            <person name="Griggs A."/>
            <person name="Gujja S."/>
            <person name="Hansen M."/>
            <person name="Howarth C."/>
            <person name="Imamovic A."/>
            <person name="Ireland A."/>
            <person name="Larimer J."/>
            <person name="McCowan C."/>
            <person name="Murphy C."/>
            <person name="Pearson M."/>
            <person name="Poon T.W."/>
            <person name="Priest M."/>
            <person name="Roberts A."/>
            <person name="Saif S."/>
            <person name="Shea T."/>
            <person name="Sisk P."/>
            <person name="Sykes S."/>
            <person name="Wortman J."/>
            <person name="Nusbaum C."/>
            <person name="Birren B."/>
        </authorList>
    </citation>
    <scope>NUCLEOTIDE SEQUENCE [LARGE SCALE GENOMIC DNA]</scope>
    <source>
        <strain evidence="2">dnLKV3</strain>
    </source>
</reference>
<accession>R9I024</accession>
<comment type="caution">
    <text evidence="1">The sequence shown here is derived from an EMBL/GenBank/DDBJ whole genome shotgun (WGS) entry which is preliminary data.</text>
</comment>
<dbReference type="EMBL" id="ASSP01000022">
    <property type="protein sequence ID" value="EOS09431.1"/>
    <property type="molecule type" value="Genomic_DNA"/>
</dbReference>
<protein>
    <submittedName>
        <fullName evidence="1">Uncharacterized protein</fullName>
    </submittedName>
</protein>
<organism evidence="1 2">
    <name type="scientific">Phocaeicola sartorii</name>
    <dbReference type="NCBI Taxonomy" id="671267"/>
    <lineage>
        <taxon>Bacteria</taxon>
        <taxon>Pseudomonadati</taxon>
        <taxon>Bacteroidota</taxon>
        <taxon>Bacteroidia</taxon>
        <taxon>Bacteroidales</taxon>
        <taxon>Bacteroidaceae</taxon>
        <taxon>Phocaeicola</taxon>
    </lineage>
</organism>
<sequence length="40" mass="4704">MEEVLGKYFCMVFAKTLAHLKIMRTFAPAIERESVERKTK</sequence>
<dbReference type="AlphaFoldDB" id="R9I024"/>